<dbReference type="EMBL" id="JANBUO010002530">
    <property type="protein sequence ID" value="KAJ2794453.1"/>
    <property type="molecule type" value="Genomic_DNA"/>
</dbReference>
<accession>A0A9W8HV93</accession>
<comment type="caution">
    <text evidence="1">The sequence shown here is derived from an EMBL/GenBank/DDBJ whole genome shotgun (WGS) entry which is preliminary data.</text>
</comment>
<evidence type="ECO:0000313" key="1">
    <source>
        <dbReference type="EMBL" id="KAJ2794453.1"/>
    </source>
</evidence>
<feature type="non-terminal residue" evidence="1">
    <location>
        <position position="1"/>
    </location>
</feature>
<name>A0A9W8HV93_9FUNG</name>
<gene>
    <name evidence="1" type="ORF">H4R20_006219</name>
</gene>
<protein>
    <submittedName>
        <fullName evidence="1">Uncharacterized protein</fullName>
    </submittedName>
</protein>
<dbReference type="AlphaFoldDB" id="A0A9W8HV93"/>
<dbReference type="Proteomes" id="UP001140094">
    <property type="component" value="Unassembled WGS sequence"/>
</dbReference>
<organism evidence="1 2">
    <name type="scientific">Coemansia guatemalensis</name>
    <dbReference type="NCBI Taxonomy" id="2761395"/>
    <lineage>
        <taxon>Eukaryota</taxon>
        <taxon>Fungi</taxon>
        <taxon>Fungi incertae sedis</taxon>
        <taxon>Zoopagomycota</taxon>
        <taxon>Kickxellomycotina</taxon>
        <taxon>Kickxellomycetes</taxon>
        <taxon>Kickxellales</taxon>
        <taxon>Kickxellaceae</taxon>
        <taxon>Coemansia</taxon>
    </lineage>
</organism>
<reference evidence="1" key="1">
    <citation type="submission" date="2022-07" db="EMBL/GenBank/DDBJ databases">
        <title>Phylogenomic reconstructions and comparative analyses of Kickxellomycotina fungi.</title>
        <authorList>
            <person name="Reynolds N.K."/>
            <person name="Stajich J.E."/>
            <person name="Barry K."/>
            <person name="Grigoriev I.V."/>
            <person name="Crous P."/>
            <person name="Smith M.E."/>
        </authorList>
    </citation>
    <scope>NUCLEOTIDE SEQUENCE</scope>
    <source>
        <strain evidence="1">NRRL 1565</strain>
    </source>
</reference>
<proteinExistence type="predicted"/>
<sequence length="318" mass="34431">LVAVTADAGSRYGYAAYCDSDDEDPLGGYEDAFAMLGERAAGTSGVGSYVQGCVQTVAGQVRRFVSDTVMVSSFAKEKPAKSPQHQKPAHDGVVADPYANHQVPRSSGGARWGEDDDCMDAYLGRDANSRGVRTAPNAHVVRDPFSSASFPQQSAPCDRLPFDDEDDIIQEFEREMHKCSTAAPSAPRASGFHSPLVPEPVLAESEWGTGDADNIYGTEYHLHMDDDDDDCEFASEFGHADFSAYRPAAAAAAPPRSDFPYAAISTVAERSTTSTLQQQQPQHHTRNESIIDRAEDTIVNTVDAVKWCASFISNYTIF</sequence>
<dbReference type="OrthoDB" id="5563539at2759"/>
<keyword evidence="2" id="KW-1185">Reference proteome</keyword>
<evidence type="ECO:0000313" key="2">
    <source>
        <dbReference type="Proteomes" id="UP001140094"/>
    </source>
</evidence>